<dbReference type="PANTHER" id="PTHR46430:SF3">
    <property type="entry name" value="ACTIVATOR OF C KINASE PROTEIN 1"/>
    <property type="match status" value="1"/>
</dbReference>
<dbReference type="SUPFAM" id="SSF81383">
    <property type="entry name" value="F-box domain"/>
    <property type="match status" value="1"/>
</dbReference>
<dbReference type="SUPFAM" id="SSF81901">
    <property type="entry name" value="HCP-like"/>
    <property type="match status" value="1"/>
</dbReference>
<dbReference type="InterPro" id="IPR011990">
    <property type="entry name" value="TPR-like_helical_dom_sf"/>
</dbReference>
<evidence type="ECO:0000313" key="2">
    <source>
        <dbReference type="EMBL" id="EEH57110.1"/>
    </source>
</evidence>
<dbReference type="Pfam" id="PF08238">
    <property type="entry name" value="Sel1"/>
    <property type="match status" value="4"/>
</dbReference>
<dbReference type="Gene3D" id="1.25.40.10">
    <property type="entry name" value="Tetratricopeptide repeat domain"/>
    <property type="match status" value="1"/>
</dbReference>
<dbReference type="STRING" id="564608.C1MSC4"/>
<dbReference type="GeneID" id="9684468"/>
<dbReference type="InterPro" id="IPR051726">
    <property type="entry name" value="Chitin_Synth_Reg"/>
</dbReference>
<proteinExistence type="predicted"/>
<keyword evidence="1" id="KW-0677">Repeat</keyword>
<dbReference type="InterPro" id="IPR006597">
    <property type="entry name" value="Sel1-like"/>
</dbReference>
<name>C1MSC4_MICPC</name>
<keyword evidence="3" id="KW-1185">Reference proteome</keyword>
<protein>
    <submittedName>
        <fullName evidence="2">Predicted protein</fullName>
    </submittedName>
</protein>
<gene>
    <name evidence="2" type="ORF">MICPUCDRAFT_58433</name>
</gene>
<accession>C1MSC4</accession>
<dbReference type="RefSeq" id="XP_003058655.1">
    <property type="nucleotide sequence ID" value="XM_003058609.1"/>
</dbReference>
<dbReference type="KEGG" id="mpp:MICPUCDRAFT_58433"/>
<dbReference type="AlphaFoldDB" id="C1MSC4"/>
<dbReference type="InterPro" id="IPR036047">
    <property type="entry name" value="F-box-like_dom_sf"/>
</dbReference>
<evidence type="ECO:0000256" key="1">
    <source>
        <dbReference type="ARBA" id="ARBA00022737"/>
    </source>
</evidence>
<dbReference type="eggNOG" id="KOG1550">
    <property type="taxonomic scope" value="Eukaryota"/>
</dbReference>
<dbReference type="Proteomes" id="UP000001876">
    <property type="component" value="Unassembled WGS sequence"/>
</dbReference>
<dbReference type="EMBL" id="GG663739">
    <property type="protein sequence ID" value="EEH57110.1"/>
    <property type="molecule type" value="Genomic_DNA"/>
</dbReference>
<evidence type="ECO:0000313" key="3">
    <source>
        <dbReference type="Proteomes" id="UP000001876"/>
    </source>
</evidence>
<dbReference type="PANTHER" id="PTHR46430">
    <property type="entry name" value="PROTEIN SKT5-RELATED"/>
    <property type="match status" value="1"/>
</dbReference>
<reference evidence="2 3" key="1">
    <citation type="journal article" date="2009" name="Science">
        <title>Green evolution and dynamic adaptations revealed by genomes of the marine picoeukaryotes Micromonas.</title>
        <authorList>
            <person name="Worden A.Z."/>
            <person name="Lee J.H."/>
            <person name="Mock T."/>
            <person name="Rouze P."/>
            <person name="Simmons M.P."/>
            <person name="Aerts A.L."/>
            <person name="Allen A.E."/>
            <person name="Cuvelier M.L."/>
            <person name="Derelle E."/>
            <person name="Everett M.V."/>
            <person name="Foulon E."/>
            <person name="Grimwood J."/>
            <person name="Gundlach H."/>
            <person name="Henrissat B."/>
            <person name="Napoli C."/>
            <person name="McDonald S.M."/>
            <person name="Parker M.S."/>
            <person name="Rombauts S."/>
            <person name="Salamov A."/>
            <person name="Von Dassow P."/>
            <person name="Badger J.H."/>
            <person name="Coutinho P.M."/>
            <person name="Demir E."/>
            <person name="Dubchak I."/>
            <person name="Gentemann C."/>
            <person name="Eikrem W."/>
            <person name="Gready J.E."/>
            <person name="John U."/>
            <person name="Lanier W."/>
            <person name="Lindquist E.A."/>
            <person name="Lucas S."/>
            <person name="Mayer K.F."/>
            <person name="Moreau H."/>
            <person name="Not F."/>
            <person name="Otillar R."/>
            <person name="Panaud O."/>
            <person name="Pangilinan J."/>
            <person name="Paulsen I."/>
            <person name="Piegu B."/>
            <person name="Poliakov A."/>
            <person name="Robbens S."/>
            <person name="Schmutz J."/>
            <person name="Toulza E."/>
            <person name="Wyss T."/>
            <person name="Zelensky A."/>
            <person name="Zhou K."/>
            <person name="Armbrust E.V."/>
            <person name="Bhattacharya D."/>
            <person name="Goodenough U.W."/>
            <person name="Van de Peer Y."/>
            <person name="Grigoriev I.V."/>
        </authorList>
    </citation>
    <scope>NUCLEOTIDE SEQUENCE [LARGE SCALE GENOMIC DNA]</scope>
    <source>
        <strain evidence="2 3">CCMP1545</strain>
    </source>
</reference>
<dbReference type="OrthoDB" id="9970274at2759"/>
<organism evidence="3">
    <name type="scientific">Micromonas pusilla (strain CCMP1545)</name>
    <name type="common">Picoplanktonic green alga</name>
    <dbReference type="NCBI Taxonomy" id="564608"/>
    <lineage>
        <taxon>Eukaryota</taxon>
        <taxon>Viridiplantae</taxon>
        <taxon>Chlorophyta</taxon>
        <taxon>Mamiellophyceae</taxon>
        <taxon>Mamiellales</taxon>
        <taxon>Mamiellaceae</taxon>
        <taxon>Micromonas</taxon>
    </lineage>
</organism>
<sequence length="207" mass="23274">MSFDDIPENAASVVFSHLGEDPIDRVRLAAVSKVWRSAEKAGASSPGTPRAFFDLGEGFYDEGEHEKALYWWCKAIDDRDKGSALARWSVKRCLAKAFESYKRASELGHARATYKVALCYDFGTGVEQDDAKMVEWYVKAADLGDYCAAWQLSTIYEHGWRGVAVNKKEALKWCRVAAELEPHFAKDHQDRIVHLVREVATPRTNAA</sequence>
<dbReference type="SMART" id="SM00671">
    <property type="entry name" value="SEL1"/>
    <property type="match status" value="3"/>
</dbReference>